<dbReference type="Pfam" id="PF20420">
    <property type="entry name" value="DUF6702"/>
    <property type="match status" value="1"/>
</dbReference>
<sequence length="164" mass="18222">MEATRLRAALAATLLCAALGAQAHRFHVGMTDIGLNPATGSTEIVHTYMTHDVEALLANLYQRQFDLAEPDDEAVLRAYVEQRFALEGADGRRLPLQWVGVRVDTERVMIYQELAHVAPTELRRIHDEVLTDFLPGQVNTVNIRRGAASSTLTFGREQRSADLP</sequence>
<comment type="caution">
    <text evidence="2">The sequence shown here is derived from an EMBL/GenBank/DDBJ whole genome shotgun (WGS) entry which is preliminary data.</text>
</comment>
<evidence type="ECO:0000313" key="3">
    <source>
        <dbReference type="Proteomes" id="UP000241421"/>
    </source>
</evidence>
<keyword evidence="3" id="KW-1185">Reference proteome</keyword>
<dbReference type="RefSeq" id="WP_106755767.1">
    <property type="nucleotide sequence ID" value="NZ_PXWF02000022.1"/>
</dbReference>
<feature type="signal peptide" evidence="1">
    <location>
        <begin position="1"/>
        <end position="23"/>
    </location>
</feature>
<dbReference type="EMBL" id="PXWF02000022">
    <property type="protein sequence ID" value="PWF55478.1"/>
    <property type="molecule type" value="Genomic_DNA"/>
</dbReference>
<dbReference type="AlphaFoldDB" id="A0A2U2I6S7"/>
<keyword evidence="1" id="KW-0732">Signal</keyword>
<name>A0A2U2I6S7_9BURK</name>
<protein>
    <submittedName>
        <fullName evidence="2">Uncharacterized protein</fullName>
    </submittedName>
</protein>
<proteinExistence type="predicted"/>
<evidence type="ECO:0000313" key="2">
    <source>
        <dbReference type="EMBL" id="PWF55478.1"/>
    </source>
</evidence>
<dbReference type="InterPro" id="IPR046525">
    <property type="entry name" value="DUF6702"/>
</dbReference>
<organism evidence="2 3">
    <name type="scientific">Massilia glaciei</name>
    <dbReference type="NCBI Taxonomy" id="1524097"/>
    <lineage>
        <taxon>Bacteria</taxon>
        <taxon>Pseudomonadati</taxon>
        <taxon>Pseudomonadota</taxon>
        <taxon>Betaproteobacteria</taxon>
        <taxon>Burkholderiales</taxon>
        <taxon>Oxalobacteraceae</taxon>
        <taxon>Telluria group</taxon>
        <taxon>Massilia</taxon>
    </lineage>
</organism>
<gene>
    <name evidence="2" type="ORF">C7C56_001655</name>
</gene>
<reference evidence="2 3" key="1">
    <citation type="submission" date="2018-04" db="EMBL/GenBank/DDBJ databases">
        <title>Massilia violaceinigra sp. nov., a novel purple-pigmented bacterium isolated from Tianshan glacier, Xinjiang, China.</title>
        <authorList>
            <person name="Wang H."/>
        </authorList>
    </citation>
    <scope>NUCLEOTIDE SEQUENCE [LARGE SCALE GENOMIC DNA]</scope>
    <source>
        <strain evidence="2 3">B448-2</strain>
    </source>
</reference>
<dbReference type="Proteomes" id="UP000241421">
    <property type="component" value="Unassembled WGS sequence"/>
</dbReference>
<accession>A0A2U2I6S7</accession>
<evidence type="ECO:0000256" key="1">
    <source>
        <dbReference type="SAM" id="SignalP"/>
    </source>
</evidence>
<feature type="chain" id="PRO_5015774321" evidence="1">
    <location>
        <begin position="24"/>
        <end position="164"/>
    </location>
</feature>
<dbReference type="OrthoDB" id="5741133at2"/>